<evidence type="ECO:0000256" key="2">
    <source>
        <dbReference type="ARBA" id="ARBA00022490"/>
    </source>
</evidence>
<dbReference type="InterPro" id="IPR002059">
    <property type="entry name" value="CSP_DNA-bd"/>
</dbReference>
<dbReference type="PANTHER" id="PTHR12913:SF1">
    <property type="entry name" value="COLD SHOCK DOMAIN-CONTAINING PROTEIN E1"/>
    <property type="match status" value="1"/>
</dbReference>
<accession>A0A076KV09</accession>
<dbReference type="Gene3D" id="2.40.50.140">
    <property type="entry name" value="Nucleic acid-binding proteins"/>
    <property type="match status" value="2"/>
</dbReference>
<dbReference type="SMART" id="SM00357">
    <property type="entry name" value="CSP"/>
    <property type="match status" value="1"/>
</dbReference>
<reference evidence="7" key="1">
    <citation type="submission" date="2013-07" db="EMBL/GenBank/DDBJ databases">
        <title>Nephila pilipes venom gland.</title>
        <authorList>
            <person name="Huo L.J."/>
        </authorList>
    </citation>
    <scope>NUCLEOTIDE SEQUENCE</scope>
    <source>
        <tissue evidence="7">Venom gland</tissue>
    </source>
</reference>
<name>A0A076KV09_NEPPI</name>
<feature type="domain" description="CSD" evidence="6">
    <location>
        <begin position="67"/>
        <end position="132"/>
    </location>
</feature>
<dbReference type="GO" id="GO:0005737">
    <property type="term" value="C:cytoplasm"/>
    <property type="evidence" value="ECO:0007669"/>
    <property type="project" value="UniProtKB-SubCell"/>
</dbReference>
<dbReference type="InterPro" id="IPR056400">
    <property type="entry name" value="CSDE1"/>
</dbReference>
<organism evidence="7">
    <name type="scientific">Nephila pilipes</name>
    <name type="common">Giant wood spider</name>
    <name type="synonym">Nephila maculata</name>
    <dbReference type="NCBI Taxonomy" id="299642"/>
    <lineage>
        <taxon>Eukaryota</taxon>
        <taxon>Metazoa</taxon>
        <taxon>Ecdysozoa</taxon>
        <taxon>Arthropoda</taxon>
        <taxon>Chelicerata</taxon>
        <taxon>Arachnida</taxon>
        <taxon>Araneae</taxon>
        <taxon>Araneomorphae</taxon>
        <taxon>Entelegynae</taxon>
        <taxon>Araneoidea</taxon>
        <taxon>Nephilidae</taxon>
        <taxon>Nephila</taxon>
    </lineage>
</organism>
<evidence type="ECO:0000313" key="7">
    <source>
        <dbReference type="EMBL" id="AII97880.1"/>
    </source>
</evidence>
<keyword evidence="4" id="KW-0694">RNA-binding</keyword>
<protein>
    <submittedName>
        <fullName evidence="7">BLTX513</fullName>
    </submittedName>
</protein>
<dbReference type="InterPro" id="IPR011129">
    <property type="entry name" value="CSD"/>
</dbReference>
<keyword evidence="2" id="KW-0963">Cytoplasm</keyword>
<dbReference type="GO" id="GO:0003723">
    <property type="term" value="F:RNA binding"/>
    <property type="evidence" value="ECO:0007669"/>
    <property type="project" value="UniProtKB-KW"/>
</dbReference>
<dbReference type="SUPFAM" id="SSF50249">
    <property type="entry name" value="Nucleic acid-binding proteins"/>
    <property type="match status" value="1"/>
</dbReference>
<comment type="subcellular location">
    <subcellularLocation>
        <location evidence="1">Cytoplasm</location>
    </subcellularLocation>
</comment>
<evidence type="ECO:0000256" key="3">
    <source>
        <dbReference type="ARBA" id="ARBA00022737"/>
    </source>
</evidence>
<dbReference type="InterPro" id="IPR012340">
    <property type="entry name" value="NA-bd_OB-fold"/>
</dbReference>
<evidence type="ECO:0000256" key="4">
    <source>
        <dbReference type="ARBA" id="ARBA00022884"/>
    </source>
</evidence>
<evidence type="ECO:0000256" key="5">
    <source>
        <dbReference type="ARBA" id="ARBA00044751"/>
    </source>
</evidence>
<dbReference type="Pfam" id="PF23456">
    <property type="entry name" value="CSDE1"/>
    <property type="match status" value="1"/>
</dbReference>
<dbReference type="PROSITE" id="PS51857">
    <property type="entry name" value="CSD_2"/>
    <property type="match status" value="1"/>
</dbReference>
<dbReference type="EMBL" id="KF433558">
    <property type="protein sequence ID" value="AII97880.1"/>
    <property type="molecule type" value="mRNA"/>
</dbReference>
<sequence length="213" mass="24467">MPGKIRCHQHEEALYYPFGERDPKVEYTLQVGDWVQFNVATDRRDNLQRATNIELFENGINFTKEKREQGVVTALKESFGFITYGQREVRLYFRLCELINPEEPIKVQDEVEFTVVQDPTSPGRSHAIRVKILPPGTIEYTTPLMNGSSKSDQLGADDYTLIGVVEKEAPSRWNMDSPQKPNRKMEENGEENFNEGVIVCNKNGVKDKIYFST</sequence>
<dbReference type="PANTHER" id="PTHR12913">
    <property type="entry name" value="UNR PROTEIN N-RAS UPSTREAM GENE PROTEIN"/>
    <property type="match status" value="1"/>
</dbReference>
<dbReference type="AlphaFoldDB" id="A0A076KV09"/>
<evidence type="ECO:0000256" key="1">
    <source>
        <dbReference type="ARBA" id="ARBA00004496"/>
    </source>
</evidence>
<keyword evidence="3" id="KW-0677">Repeat</keyword>
<proteinExistence type="evidence at transcript level"/>
<comment type="similarity">
    <text evidence="5">Belongs to the UNR family.</text>
</comment>
<evidence type="ECO:0000259" key="6">
    <source>
        <dbReference type="PROSITE" id="PS51857"/>
    </source>
</evidence>